<feature type="domain" description="SecA family profile" evidence="19">
    <location>
        <begin position="3"/>
        <end position="572"/>
    </location>
</feature>
<dbReference type="PROSITE" id="PS51194">
    <property type="entry name" value="HELICASE_CTER"/>
    <property type="match status" value="1"/>
</dbReference>
<feature type="region of interest" description="Disordered" evidence="16">
    <location>
        <begin position="790"/>
        <end position="830"/>
    </location>
</feature>
<dbReference type="PANTHER" id="PTHR30612">
    <property type="entry name" value="SECA INNER MEMBRANE COMPONENT OF SEC PROTEIN SECRETION SYSTEM"/>
    <property type="match status" value="1"/>
</dbReference>
<dbReference type="Pfam" id="PF21090">
    <property type="entry name" value="P-loop_SecA"/>
    <property type="match status" value="1"/>
</dbReference>
<evidence type="ECO:0000256" key="9">
    <source>
        <dbReference type="ARBA" id="ARBA00022840"/>
    </source>
</evidence>
<keyword evidence="4 14" id="KW-1003">Cell membrane</keyword>
<dbReference type="RefSeq" id="WP_020887212.1">
    <property type="nucleotide sequence ID" value="NZ_ATHI01000026.1"/>
</dbReference>
<dbReference type="CDD" id="cd18803">
    <property type="entry name" value="SF2_C_secA"/>
    <property type="match status" value="1"/>
</dbReference>
<keyword evidence="6" id="KW-0479">Metal-binding</keyword>
<evidence type="ECO:0000256" key="2">
    <source>
        <dbReference type="ARBA" id="ARBA00007650"/>
    </source>
</evidence>
<feature type="compositionally biased region" description="Basic and acidic residues" evidence="16">
    <location>
        <begin position="811"/>
        <end position="820"/>
    </location>
</feature>
<dbReference type="GO" id="GO:0005886">
    <property type="term" value="C:plasma membrane"/>
    <property type="evidence" value="ECO:0007669"/>
    <property type="project" value="UniProtKB-SubCell"/>
</dbReference>
<keyword evidence="3 14" id="KW-0813">Transport</keyword>
<comment type="function">
    <text evidence="14">Part of the Sec protein translocase complex. Interacts with the SecYEG preprotein conducting channel. Has a central role in coupling the hydrolysis of ATP to the transfer of proteins into and across the cell membrane, serving as an ATP-driven molecular motor driving the stepwise translocation of polypeptide chains across the membrane.</text>
</comment>
<keyword evidence="8" id="KW-0862">Zinc</keyword>
<evidence type="ECO:0000256" key="11">
    <source>
        <dbReference type="ARBA" id="ARBA00022967"/>
    </source>
</evidence>
<evidence type="ECO:0000256" key="13">
    <source>
        <dbReference type="ARBA" id="ARBA00023136"/>
    </source>
</evidence>
<sequence>MLKFIAKKVFGSAAERYVKKAKPFVDQVNALETQWQALSDHEFPARVAAWRQEVEQGRDLSEIMPDVFACVRDAGRRVLNMRHFDVQLIGGMVLHEGKIAEMKTGEGKTLVATLPVVLNALTGKGVHVVTVNDYLARRDAEWMGAIYNFLGLSVGVIVHGLTPEERRAAYGADITYGTNNEFGFDYLRDNMAFSLSQLVQRGHNFAIVDEVDSILIDEARTPLIISGPSEQSTGQYVIVNDLVPKLERERDFTIDEKARSVSLTEEGVARVEDLLKIENLFDPANITLQHHTLQALKAHNLFQRDVDYIVSEGEVVIVDEFTGRLMPGRRYSDGLHQALEAKERVAVKAENQTLASITFQNYFRMYDKLAGMTGTADTEAVEFKQIYGLDVMVIPTHRDMVRLDQPDMILRTQKEKFQAIAEEIKRLHEKGQPVLVGTVSIEKSELVSALLKKLRVPHNVLNAKNHEQEAQIVAEAGHKGKVTIATNMAGRGTDIKLGEGVVDIGGLYILGTERHESRRIDNQLRGRSGRQGDPGESRFYLALDDDLMRLFGSERISGLMERLGMKEGEAIENSFVSKAIENAQKRVEAHNFEIRKTLLEYDDVMNQQREVIYSQRRQIMTDSDLTPMIDAFVDDLLDEIYAPVIGHKEEPDEETVASVRAKLEEVFDLRRFEEFQADGLMSRDEAGALVRRSIEELRAQAPAHFHEITRYFLLDSLDRVWKEHLLHMDHLRDGIGLRGYGQKDPKQEYKREGYNLFQDMLARIKESTMFALCHLRIKAEVQEDDFKHEEQKQVSYSAGTEAAVAKARQPQKREQPKVGRNDPCPCGSGRKYKKCCGMNA</sequence>
<comment type="cofactor">
    <cofactor evidence="1">
        <name>Zn(2+)</name>
        <dbReference type="ChEBI" id="CHEBI:29105"/>
    </cofactor>
</comment>
<comment type="subcellular location">
    <subcellularLocation>
        <location evidence="14">Cell membrane</location>
        <topology evidence="14">Peripheral membrane protein</topology>
        <orientation evidence="14">Cytoplasmic side</orientation>
    </subcellularLocation>
    <subcellularLocation>
        <location evidence="14">Cytoplasm</location>
    </subcellularLocation>
    <text evidence="14">Distribution is 50-50.</text>
</comment>
<evidence type="ECO:0000259" key="18">
    <source>
        <dbReference type="PROSITE" id="PS51194"/>
    </source>
</evidence>
<keyword evidence="9 14" id="KW-0067">ATP-binding</keyword>
<dbReference type="eggNOG" id="COG0653">
    <property type="taxonomic scope" value="Bacteria"/>
</dbReference>
<comment type="similarity">
    <text evidence="2 14 15">Belongs to the SecA family.</text>
</comment>
<dbReference type="STRING" id="1121439.dsat_0518"/>
<dbReference type="PROSITE" id="PS01312">
    <property type="entry name" value="SECA"/>
    <property type="match status" value="1"/>
</dbReference>
<dbReference type="FunFam" id="3.40.50.300:FF:000334">
    <property type="entry name" value="Protein translocase subunit SecA"/>
    <property type="match status" value="1"/>
</dbReference>
<gene>
    <name evidence="14" type="primary">secA</name>
    <name evidence="20" type="ORF">dsat_0518</name>
</gene>
<dbReference type="InterPro" id="IPR044722">
    <property type="entry name" value="SecA_SF2_C"/>
</dbReference>
<dbReference type="GO" id="GO:0065002">
    <property type="term" value="P:intracellular protein transmembrane transport"/>
    <property type="evidence" value="ECO:0007669"/>
    <property type="project" value="UniProtKB-UniRule"/>
</dbReference>
<dbReference type="GO" id="GO:0005524">
    <property type="term" value="F:ATP binding"/>
    <property type="evidence" value="ECO:0007669"/>
    <property type="project" value="UniProtKB-UniRule"/>
</dbReference>
<dbReference type="Pfam" id="PF02810">
    <property type="entry name" value="SEC-C"/>
    <property type="match status" value="1"/>
</dbReference>
<evidence type="ECO:0000256" key="15">
    <source>
        <dbReference type="RuleBase" id="RU003874"/>
    </source>
</evidence>
<dbReference type="FunFam" id="3.40.50.300:FF:000429">
    <property type="entry name" value="Preprotein translocase subunit SecA"/>
    <property type="match status" value="1"/>
</dbReference>
<dbReference type="InterPro" id="IPR011116">
    <property type="entry name" value="SecA_Wing/Scaffold"/>
</dbReference>
<dbReference type="PROSITE" id="PS51192">
    <property type="entry name" value="HELICASE_ATP_BIND_1"/>
    <property type="match status" value="1"/>
</dbReference>
<dbReference type="InterPro" id="IPR027417">
    <property type="entry name" value="P-loop_NTPase"/>
</dbReference>
<dbReference type="Pfam" id="PF01043">
    <property type="entry name" value="SecA_PP_bind"/>
    <property type="match status" value="1"/>
</dbReference>
<feature type="domain" description="Helicase C-terminal" evidence="18">
    <location>
        <begin position="419"/>
        <end position="588"/>
    </location>
</feature>
<dbReference type="GO" id="GO:0005829">
    <property type="term" value="C:cytosol"/>
    <property type="evidence" value="ECO:0007669"/>
    <property type="project" value="TreeGrafter"/>
</dbReference>
<dbReference type="InterPro" id="IPR014001">
    <property type="entry name" value="Helicase_ATP-bd"/>
</dbReference>
<dbReference type="InterPro" id="IPR000185">
    <property type="entry name" value="SecA"/>
</dbReference>
<dbReference type="Gene3D" id="1.10.3060.10">
    <property type="entry name" value="Helical scaffold and wing domains of SecA"/>
    <property type="match status" value="1"/>
</dbReference>
<protein>
    <recommendedName>
        <fullName evidence="14 15">Protein translocase subunit SecA</fullName>
        <ecNumber evidence="14">7.4.2.8</ecNumber>
    </recommendedName>
</protein>
<organism evidence="20 21">
    <name type="scientific">Alkalidesulfovibrio alkalitolerans DSM 16529</name>
    <dbReference type="NCBI Taxonomy" id="1121439"/>
    <lineage>
        <taxon>Bacteria</taxon>
        <taxon>Pseudomonadati</taxon>
        <taxon>Thermodesulfobacteriota</taxon>
        <taxon>Desulfovibrionia</taxon>
        <taxon>Desulfovibrionales</taxon>
        <taxon>Desulfovibrionaceae</taxon>
        <taxon>Alkalidesulfovibrio</taxon>
    </lineage>
</organism>
<dbReference type="PROSITE" id="PS51196">
    <property type="entry name" value="SECA_MOTOR_DEAD"/>
    <property type="match status" value="1"/>
</dbReference>
<evidence type="ECO:0000313" key="20">
    <source>
        <dbReference type="EMBL" id="EPR33077.1"/>
    </source>
</evidence>
<comment type="subunit">
    <text evidence="14">Monomer and homodimer. Part of the essential Sec protein translocation apparatus which comprises SecA, SecYEG and auxiliary proteins SecDF. Other proteins may also be involved.</text>
</comment>
<comment type="catalytic activity">
    <reaction evidence="14">
        <text>ATP + H2O + cellular proteinSide 1 = ADP + phosphate + cellular proteinSide 2.</text>
        <dbReference type="EC" id="7.4.2.8"/>
    </reaction>
</comment>
<comment type="caution">
    <text evidence="20">The sequence shown here is derived from an EMBL/GenBank/DDBJ whole genome shotgun (WGS) entry which is preliminary data.</text>
</comment>
<keyword evidence="12 14" id="KW-0811">Translocation</keyword>
<keyword evidence="11 14" id="KW-1278">Translocase</keyword>
<dbReference type="GO" id="GO:0008564">
    <property type="term" value="F:protein-exporting ATPase activity"/>
    <property type="evidence" value="ECO:0007669"/>
    <property type="project" value="UniProtKB-EC"/>
</dbReference>
<dbReference type="InterPro" id="IPR011115">
    <property type="entry name" value="SecA_DEAD"/>
</dbReference>
<feature type="binding site" evidence="14">
    <location>
        <begin position="105"/>
        <end position="109"/>
    </location>
    <ligand>
        <name>ATP</name>
        <dbReference type="ChEBI" id="CHEBI:30616"/>
    </ligand>
</feature>
<proteinExistence type="inferred from homology"/>
<dbReference type="NCBIfam" id="NF006630">
    <property type="entry name" value="PRK09200.1"/>
    <property type="match status" value="1"/>
</dbReference>
<dbReference type="InterPro" id="IPR036266">
    <property type="entry name" value="SecA_Wing/Scaffold_sf"/>
</dbReference>
<evidence type="ECO:0000256" key="7">
    <source>
        <dbReference type="ARBA" id="ARBA00022741"/>
    </source>
</evidence>
<dbReference type="FunFam" id="3.90.1440.10:FF:000001">
    <property type="entry name" value="Preprotein translocase subunit SecA"/>
    <property type="match status" value="1"/>
</dbReference>
<evidence type="ECO:0000256" key="1">
    <source>
        <dbReference type="ARBA" id="ARBA00001947"/>
    </source>
</evidence>
<evidence type="ECO:0000256" key="16">
    <source>
        <dbReference type="SAM" id="MobiDB-lite"/>
    </source>
</evidence>
<dbReference type="Gene3D" id="3.90.1440.10">
    <property type="entry name" value="SecA, preprotein cross-linking domain"/>
    <property type="match status" value="1"/>
</dbReference>
<dbReference type="CDD" id="cd17928">
    <property type="entry name" value="DEXDc_SecA"/>
    <property type="match status" value="1"/>
</dbReference>
<dbReference type="NCBIfam" id="TIGR00963">
    <property type="entry name" value="secA"/>
    <property type="match status" value="1"/>
</dbReference>
<dbReference type="GO" id="GO:0031522">
    <property type="term" value="C:cell envelope Sec protein transport complex"/>
    <property type="evidence" value="ECO:0007669"/>
    <property type="project" value="TreeGrafter"/>
</dbReference>
<dbReference type="OrthoDB" id="9805579at2"/>
<dbReference type="InterPro" id="IPR004027">
    <property type="entry name" value="SEC_C_motif"/>
</dbReference>
<reference evidence="20 21" key="1">
    <citation type="journal article" date="2013" name="Genome Announc.">
        <title>Draft genome sequences for three mercury-methylating, sulfate-reducing bacteria.</title>
        <authorList>
            <person name="Brown S.D."/>
            <person name="Hurt R.A.Jr."/>
            <person name="Gilmour C.C."/>
            <person name="Elias D.A."/>
        </authorList>
    </citation>
    <scope>NUCLEOTIDE SEQUENCE [LARGE SCALE GENOMIC DNA]</scope>
    <source>
        <strain evidence="20 21">DSM 16529</strain>
    </source>
</reference>
<keyword evidence="13 14" id="KW-0472">Membrane</keyword>
<accession>S7T7I2</accession>
<evidence type="ECO:0000256" key="3">
    <source>
        <dbReference type="ARBA" id="ARBA00022448"/>
    </source>
</evidence>
<keyword evidence="21" id="KW-1185">Reference proteome</keyword>
<dbReference type="GO" id="GO:0046872">
    <property type="term" value="F:metal ion binding"/>
    <property type="evidence" value="ECO:0007669"/>
    <property type="project" value="UniProtKB-KW"/>
</dbReference>
<dbReference type="InterPro" id="IPR014018">
    <property type="entry name" value="SecA_motor_DEAD"/>
</dbReference>
<dbReference type="SUPFAM" id="SSF81886">
    <property type="entry name" value="Helical scaffold and wing domains of SecA"/>
    <property type="match status" value="1"/>
</dbReference>
<dbReference type="SUPFAM" id="SSF81767">
    <property type="entry name" value="Pre-protein crosslinking domain of SecA"/>
    <property type="match status" value="1"/>
</dbReference>
<evidence type="ECO:0000256" key="8">
    <source>
        <dbReference type="ARBA" id="ARBA00022833"/>
    </source>
</evidence>
<dbReference type="AlphaFoldDB" id="S7T7I2"/>
<dbReference type="SMART" id="SM00958">
    <property type="entry name" value="SecA_PP_bind"/>
    <property type="match status" value="1"/>
</dbReference>
<keyword evidence="7 14" id="KW-0547">Nucleotide-binding</keyword>
<dbReference type="InterPro" id="IPR020937">
    <property type="entry name" value="SecA_CS"/>
</dbReference>
<evidence type="ECO:0000256" key="6">
    <source>
        <dbReference type="ARBA" id="ARBA00022723"/>
    </source>
</evidence>
<keyword evidence="5 14" id="KW-0963">Cytoplasm</keyword>
<dbReference type="PRINTS" id="PR00906">
    <property type="entry name" value="SECA"/>
</dbReference>
<dbReference type="Pfam" id="PF07516">
    <property type="entry name" value="SecA_SW"/>
    <property type="match status" value="1"/>
</dbReference>
<evidence type="ECO:0000256" key="14">
    <source>
        <dbReference type="HAMAP-Rule" id="MF_01382"/>
    </source>
</evidence>
<dbReference type="EMBL" id="ATHI01000026">
    <property type="protein sequence ID" value="EPR33077.1"/>
    <property type="molecule type" value="Genomic_DNA"/>
</dbReference>
<evidence type="ECO:0000256" key="4">
    <source>
        <dbReference type="ARBA" id="ARBA00022475"/>
    </source>
</evidence>
<dbReference type="HAMAP" id="MF_01382">
    <property type="entry name" value="SecA"/>
    <property type="match status" value="1"/>
</dbReference>
<evidence type="ECO:0000259" key="19">
    <source>
        <dbReference type="PROSITE" id="PS51196"/>
    </source>
</evidence>
<dbReference type="InterPro" id="IPR011130">
    <property type="entry name" value="SecA_preprotein_X-link_dom"/>
</dbReference>
<name>S7T7I2_9BACT</name>
<dbReference type="SUPFAM" id="SSF52540">
    <property type="entry name" value="P-loop containing nucleoside triphosphate hydrolases"/>
    <property type="match status" value="2"/>
</dbReference>
<feature type="binding site" evidence="14">
    <location>
        <position position="494"/>
    </location>
    <ligand>
        <name>ATP</name>
        <dbReference type="ChEBI" id="CHEBI:30616"/>
    </ligand>
</feature>
<evidence type="ECO:0000256" key="12">
    <source>
        <dbReference type="ARBA" id="ARBA00023010"/>
    </source>
</evidence>
<feature type="domain" description="Helicase ATP-binding" evidence="17">
    <location>
        <begin position="89"/>
        <end position="247"/>
    </location>
</feature>
<dbReference type="GO" id="GO:0017038">
    <property type="term" value="P:protein import"/>
    <property type="evidence" value="ECO:0007669"/>
    <property type="project" value="InterPro"/>
</dbReference>
<dbReference type="EC" id="7.4.2.8" evidence="14"/>
<dbReference type="NCBIfam" id="NF009538">
    <property type="entry name" value="PRK12904.1"/>
    <property type="match status" value="1"/>
</dbReference>
<dbReference type="SMART" id="SM00957">
    <property type="entry name" value="SecA_DEAD"/>
    <property type="match status" value="1"/>
</dbReference>
<evidence type="ECO:0000313" key="21">
    <source>
        <dbReference type="Proteomes" id="UP000014975"/>
    </source>
</evidence>
<dbReference type="GO" id="GO:0043952">
    <property type="term" value="P:protein transport by the Sec complex"/>
    <property type="evidence" value="ECO:0007669"/>
    <property type="project" value="TreeGrafter"/>
</dbReference>
<dbReference type="Pfam" id="PF07517">
    <property type="entry name" value="SecA_DEAD"/>
    <property type="match status" value="1"/>
</dbReference>
<dbReference type="InterPro" id="IPR001650">
    <property type="entry name" value="Helicase_C-like"/>
</dbReference>
<dbReference type="PANTHER" id="PTHR30612:SF0">
    <property type="entry name" value="CHLOROPLAST PROTEIN-TRANSPORTING ATPASE"/>
    <property type="match status" value="1"/>
</dbReference>
<feature type="binding site" evidence="14">
    <location>
        <position position="87"/>
    </location>
    <ligand>
        <name>ATP</name>
        <dbReference type="ChEBI" id="CHEBI:30616"/>
    </ligand>
</feature>
<evidence type="ECO:0000259" key="17">
    <source>
        <dbReference type="PROSITE" id="PS51192"/>
    </source>
</evidence>
<dbReference type="GO" id="GO:0006605">
    <property type="term" value="P:protein targeting"/>
    <property type="evidence" value="ECO:0007669"/>
    <property type="project" value="UniProtKB-UniRule"/>
</dbReference>
<dbReference type="Gene3D" id="3.40.50.300">
    <property type="entry name" value="P-loop containing nucleotide triphosphate hydrolases"/>
    <property type="match status" value="3"/>
</dbReference>
<dbReference type="PATRIC" id="fig|1121439.3.peg.1874"/>
<evidence type="ECO:0000256" key="5">
    <source>
        <dbReference type="ARBA" id="ARBA00022490"/>
    </source>
</evidence>
<dbReference type="InterPro" id="IPR036670">
    <property type="entry name" value="SecA_X-link_sf"/>
</dbReference>
<evidence type="ECO:0000256" key="10">
    <source>
        <dbReference type="ARBA" id="ARBA00022927"/>
    </source>
</evidence>
<keyword evidence="10 14" id="KW-0653">Protein transport</keyword>
<dbReference type="Proteomes" id="UP000014975">
    <property type="component" value="Unassembled WGS sequence"/>
</dbReference>